<name>A0A1G2T5C5_9BACT</name>
<keyword evidence="3 5" id="KW-0687">Ribonucleoprotein</keyword>
<feature type="compositionally biased region" description="Basic and acidic residues" evidence="6">
    <location>
        <begin position="26"/>
        <end position="51"/>
    </location>
</feature>
<evidence type="ECO:0000256" key="1">
    <source>
        <dbReference type="ARBA" id="ARBA00006598"/>
    </source>
</evidence>
<gene>
    <name evidence="7" type="ORF">A2665_01355</name>
</gene>
<dbReference type="Pfam" id="PF01632">
    <property type="entry name" value="Ribosomal_L35p"/>
    <property type="match status" value="1"/>
</dbReference>
<organism evidence="7 8">
    <name type="scientific">Candidatus Zambryskibacteria bacterium RIFCSPHIGHO2_01_FULL_46_30</name>
    <dbReference type="NCBI Taxonomy" id="1802739"/>
    <lineage>
        <taxon>Bacteria</taxon>
        <taxon>Candidatus Zambryskiibacteriota</taxon>
    </lineage>
</organism>
<comment type="caution">
    <text evidence="7">The sequence shown here is derived from an EMBL/GenBank/DDBJ whole genome shotgun (WGS) entry which is preliminary data.</text>
</comment>
<reference evidence="7 8" key="1">
    <citation type="journal article" date="2016" name="Nat. Commun.">
        <title>Thousands of microbial genomes shed light on interconnected biogeochemical processes in an aquifer system.</title>
        <authorList>
            <person name="Anantharaman K."/>
            <person name="Brown C.T."/>
            <person name="Hug L.A."/>
            <person name="Sharon I."/>
            <person name="Castelle C.J."/>
            <person name="Probst A.J."/>
            <person name="Thomas B.C."/>
            <person name="Singh A."/>
            <person name="Wilkins M.J."/>
            <person name="Karaoz U."/>
            <person name="Brodie E.L."/>
            <person name="Williams K.H."/>
            <person name="Hubbard S.S."/>
            <person name="Banfield J.F."/>
        </authorList>
    </citation>
    <scope>NUCLEOTIDE SEQUENCE [LARGE SCALE GENOMIC DNA]</scope>
</reference>
<proteinExistence type="inferred from homology"/>
<sequence length="65" mass="7569">MAMKTNKSYAKRLKVTKSGKILARKSGQDHFNAKERRATKSAKKRDTEFHMSNKSRSRFLVNIVR</sequence>
<feature type="region of interest" description="Disordered" evidence="6">
    <location>
        <begin position="19"/>
        <end position="53"/>
    </location>
</feature>
<dbReference type="AlphaFoldDB" id="A0A1G2T5C5"/>
<evidence type="ECO:0000256" key="3">
    <source>
        <dbReference type="ARBA" id="ARBA00023274"/>
    </source>
</evidence>
<dbReference type="GO" id="GO:0006412">
    <property type="term" value="P:translation"/>
    <property type="evidence" value="ECO:0007669"/>
    <property type="project" value="InterPro"/>
</dbReference>
<protein>
    <recommendedName>
        <fullName evidence="4 5">50S ribosomal protein L35</fullName>
    </recommendedName>
</protein>
<dbReference type="InterPro" id="IPR001706">
    <property type="entry name" value="Ribosomal_bL35"/>
</dbReference>
<dbReference type="SUPFAM" id="SSF143034">
    <property type="entry name" value="L35p-like"/>
    <property type="match status" value="1"/>
</dbReference>
<dbReference type="InterPro" id="IPR021137">
    <property type="entry name" value="Ribosomal_bL35-like"/>
</dbReference>
<keyword evidence="2 5" id="KW-0689">Ribosomal protein</keyword>
<evidence type="ECO:0000313" key="8">
    <source>
        <dbReference type="Proteomes" id="UP000177746"/>
    </source>
</evidence>
<accession>A0A1G2T5C5</accession>
<comment type="similarity">
    <text evidence="1 5">Belongs to the bacterial ribosomal protein bL35 family.</text>
</comment>
<dbReference type="EMBL" id="MHVI01000006">
    <property type="protein sequence ID" value="OHA92474.1"/>
    <property type="molecule type" value="Genomic_DNA"/>
</dbReference>
<dbReference type="GO" id="GO:1990904">
    <property type="term" value="C:ribonucleoprotein complex"/>
    <property type="evidence" value="ECO:0007669"/>
    <property type="project" value="UniProtKB-KW"/>
</dbReference>
<dbReference type="Proteomes" id="UP000177746">
    <property type="component" value="Unassembled WGS sequence"/>
</dbReference>
<evidence type="ECO:0000313" key="7">
    <source>
        <dbReference type="EMBL" id="OHA92474.1"/>
    </source>
</evidence>
<dbReference type="PRINTS" id="PR00064">
    <property type="entry name" value="RIBOSOMALL35"/>
</dbReference>
<dbReference type="InterPro" id="IPR037229">
    <property type="entry name" value="Ribosomal_bL35_sf"/>
</dbReference>
<evidence type="ECO:0000256" key="6">
    <source>
        <dbReference type="SAM" id="MobiDB-lite"/>
    </source>
</evidence>
<evidence type="ECO:0000256" key="5">
    <source>
        <dbReference type="RuleBase" id="RU000568"/>
    </source>
</evidence>
<dbReference type="GO" id="GO:0005840">
    <property type="term" value="C:ribosome"/>
    <property type="evidence" value="ECO:0007669"/>
    <property type="project" value="UniProtKB-KW"/>
</dbReference>
<dbReference type="GO" id="GO:0003735">
    <property type="term" value="F:structural constituent of ribosome"/>
    <property type="evidence" value="ECO:0007669"/>
    <property type="project" value="InterPro"/>
</dbReference>
<evidence type="ECO:0000256" key="4">
    <source>
        <dbReference type="ARBA" id="ARBA00035486"/>
    </source>
</evidence>
<evidence type="ECO:0000256" key="2">
    <source>
        <dbReference type="ARBA" id="ARBA00022980"/>
    </source>
</evidence>
<dbReference type="Gene3D" id="4.10.410.60">
    <property type="match status" value="1"/>
</dbReference>